<accession>A0ACB8VIJ3</accession>
<protein>
    <submittedName>
        <fullName evidence="1">Uncharacterized protein</fullName>
    </submittedName>
</protein>
<reference evidence="1" key="1">
    <citation type="submission" date="2022-04" db="EMBL/GenBank/DDBJ databases">
        <title>Jade perch genome.</title>
        <authorList>
            <person name="Chao B."/>
        </authorList>
    </citation>
    <scope>NUCLEOTIDE SEQUENCE</scope>
    <source>
        <strain evidence="1">CB-2022</strain>
    </source>
</reference>
<evidence type="ECO:0000313" key="2">
    <source>
        <dbReference type="Proteomes" id="UP000831701"/>
    </source>
</evidence>
<keyword evidence="2" id="KW-1185">Reference proteome</keyword>
<organism evidence="1 2">
    <name type="scientific">Scortum barcoo</name>
    <name type="common">barcoo grunter</name>
    <dbReference type="NCBI Taxonomy" id="214431"/>
    <lineage>
        <taxon>Eukaryota</taxon>
        <taxon>Metazoa</taxon>
        <taxon>Chordata</taxon>
        <taxon>Craniata</taxon>
        <taxon>Vertebrata</taxon>
        <taxon>Euteleostomi</taxon>
        <taxon>Actinopterygii</taxon>
        <taxon>Neopterygii</taxon>
        <taxon>Teleostei</taxon>
        <taxon>Neoteleostei</taxon>
        <taxon>Acanthomorphata</taxon>
        <taxon>Eupercaria</taxon>
        <taxon>Centrarchiformes</taxon>
        <taxon>Terapontoidei</taxon>
        <taxon>Terapontidae</taxon>
        <taxon>Scortum</taxon>
    </lineage>
</organism>
<dbReference type="EMBL" id="CM041551">
    <property type="protein sequence ID" value="KAI3355442.1"/>
    <property type="molecule type" value="Genomic_DNA"/>
</dbReference>
<name>A0ACB8VIJ3_9TELE</name>
<dbReference type="Proteomes" id="UP000831701">
    <property type="component" value="Chromosome 21"/>
</dbReference>
<gene>
    <name evidence="1" type="ORF">L3Q82_018278</name>
</gene>
<sequence>MIPVPLLVCVMAAWCAVYLTDTLLKSSVTHRISYESWLASRGLMLSPFHVRWQTTMFNRLFAYCARINPHALYLWFNSGLVFGVVAMLGSVVLLTRTLQQTLAQMTTDNPRMGGQQALQVVVPGVNLPTSQLAYFFIALLLSGVIHELGHAVAALREQVRVNGFGMFVFVVYPGAFVDLFTTHLNLISPTQQLRIFCAGVWHNFVLCVAALAFLFLLPLFLFPVYSTGAGALVTEVVQGSAADGPRGLSVGDIVTGLEDCPVRGVEDWSSCLSHLSHTPQTGYCVPAASLQPSWAHGRASSSWASTSVMTSPGHSTSPSWSGKAHQRLYFLRKFGMSQRTQRTLYTAIIESILTSCITVWYKNSTAAADRKRLQRAVRTAERIIRDAPALSAGHLPPQSPQESLQHHQRPLPPPAHTPQSSALWQEYACMPVRKMVMGTRVCRTDDDCAAAHSHAASVCVTPSLENQTRFIRVTHPPNTHMLFVGYPPHLQYAVSLTNFVPRFGFLHLDLPVFLETFCKYVVSLSGALAVVNSVPCFALDGQWMLNALLEATLVTVVTDRQKRELIGFFLLLAGSALLAANVALGLWMVTAR</sequence>
<comment type="caution">
    <text evidence="1">The sequence shown here is derived from an EMBL/GenBank/DDBJ whole genome shotgun (WGS) entry which is preliminary data.</text>
</comment>
<proteinExistence type="predicted"/>
<evidence type="ECO:0000313" key="1">
    <source>
        <dbReference type="EMBL" id="KAI3355442.1"/>
    </source>
</evidence>